<dbReference type="AlphaFoldDB" id="A0A6A6H3F8"/>
<gene>
    <name evidence="6" type="ORF">EV356DRAFT_253227</name>
</gene>
<reference evidence="6" key="1">
    <citation type="journal article" date="2020" name="Stud. Mycol.">
        <title>101 Dothideomycetes genomes: a test case for predicting lifestyles and emergence of pathogens.</title>
        <authorList>
            <person name="Haridas S."/>
            <person name="Albert R."/>
            <person name="Binder M."/>
            <person name="Bloem J."/>
            <person name="Labutti K."/>
            <person name="Salamov A."/>
            <person name="Andreopoulos B."/>
            <person name="Baker S."/>
            <person name="Barry K."/>
            <person name="Bills G."/>
            <person name="Bluhm B."/>
            <person name="Cannon C."/>
            <person name="Castanera R."/>
            <person name="Culley D."/>
            <person name="Daum C."/>
            <person name="Ezra D."/>
            <person name="Gonzalez J."/>
            <person name="Henrissat B."/>
            <person name="Kuo A."/>
            <person name="Liang C."/>
            <person name="Lipzen A."/>
            <person name="Lutzoni F."/>
            <person name="Magnuson J."/>
            <person name="Mondo S."/>
            <person name="Nolan M."/>
            <person name="Ohm R."/>
            <person name="Pangilinan J."/>
            <person name="Park H.-J."/>
            <person name="Ramirez L."/>
            <person name="Alfaro M."/>
            <person name="Sun H."/>
            <person name="Tritt A."/>
            <person name="Yoshinaga Y."/>
            <person name="Zwiers L.-H."/>
            <person name="Turgeon B."/>
            <person name="Goodwin S."/>
            <person name="Spatafora J."/>
            <person name="Crous P."/>
            <person name="Grigoriev I."/>
        </authorList>
    </citation>
    <scope>NUCLEOTIDE SEQUENCE</scope>
    <source>
        <strain evidence="6">Tuck. ex Michener</strain>
    </source>
</reference>
<keyword evidence="4" id="KW-0862">Zinc</keyword>
<dbReference type="GO" id="GO:0046872">
    <property type="term" value="F:metal ion binding"/>
    <property type="evidence" value="ECO:0007669"/>
    <property type="project" value="UniProtKB-KW"/>
</dbReference>
<dbReference type="CDD" id="cd07730">
    <property type="entry name" value="metallo-hydrolase-like_MBL-fold"/>
    <property type="match status" value="1"/>
</dbReference>
<proteinExistence type="inferred from homology"/>
<keyword evidence="7" id="KW-1185">Reference proteome</keyword>
<evidence type="ECO:0000313" key="7">
    <source>
        <dbReference type="Proteomes" id="UP000800092"/>
    </source>
</evidence>
<keyword evidence="3" id="KW-0378">Hydrolase</keyword>
<dbReference type="GO" id="GO:0016787">
    <property type="term" value="F:hydrolase activity"/>
    <property type="evidence" value="ECO:0007669"/>
    <property type="project" value="UniProtKB-KW"/>
</dbReference>
<comment type="similarity">
    <text evidence="1">Belongs to the metallo-beta-lactamase superfamily.</text>
</comment>
<dbReference type="SMART" id="SM00849">
    <property type="entry name" value="Lactamase_B"/>
    <property type="match status" value="1"/>
</dbReference>
<dbReference type="PANTHER" id="PTHR42978">
    <property type="entry name" value="QUORUM-QUENCHING LACTONASE YTNP-RELATED-RELATED"/>
    <property type="match status" value="1"/>
</dbReference>
<protein>
    <recommendedName>
        <fullName evidence="5">Metallo-beta-lactamase domain-containing protein</fullName>
    </recommendedName>
</protein>
<evidence type="ECO:0000259" key="5">
    <source>
        <dbReference type="SMART" id="SM00849"/>
    </source>
</evidence>
<organism evidence="6 7">
    <name type="scientific">Viridothelium virens</name>
    <name type="common">Speckled blister lichen</name>
    <name type="synonym">Trypethelium virens</name>
    <dbReference type="NCBI Taxonomy" id="1048519"/>
    <lineage>
        <taxon>Eukaryota</taxon>
        <taxon>Fungi</taxon>
        <taxon>Dikarya</taxon>
        <taxon>Ascomycota</taxon>
        <taxon>Pezizomycotina</taxon>
        <taxon>Dothideomycetes</taxon>
        <taxon>Dothideomycetes incertae sedis</taxon>
        <taxon>Trypetheliales</taxon>
        <taxon>Trypetheliaceae</taxon>
        <taxon>Viridothelium</taxon>
    </lineage>
</organism>
<evidence type="ECO:0000256" key="4">
    <source>
        <dbReference type="ARBA" id="ARBA00022833"/>
    </source>
</evidence>
<dbReference type="InterPro" id="IPR036866">
    <property type="entry name" value="RibonucZ/Hydroxyglut_hydro"/>
</dbReference>
<dbReference type="PANTHER" id="PTHR42978:SF5">
    <property type="entry name" value="METALLO-BETA-LACTAMASE DOMAIN-CONTAINING PROTEIN"/>
    <property type="match status" value="1"/>
</dbReference>
<accession>A0A6A6H3F8</accession>
<sequence length="372" mass="41836">MTTEQAKSPPPLEIPDSEIFVKVRIIDTTVRLLGAPARTIWQPAIKGFDNFDAGTWAFLIEHPSGRKLLFDLGLRKDWWNTAPACGLQELVDSGVIKRIEVKKNISEILRDNGVRLEEVEGLIWSHFHWDHIGDPSTFPPTTKLIVGPGVESNFFPGFPTDPNSPILQSDYAGRELREIDFSSDSLQIAQFKAFDYFKDGSFYILDSPGHAIGHLSGLARTTPSPGATFIHMCGDTANHAGEVRPSVYQPLPEFMMPSPSPNTHPGLCPGHLFQPIMRNESPLEHILEFQNPPEHPKHDTKYAANYSELRATIQKIEELDGHSQILTVMAHDWSLKDVVDEFPEDANAWIEKAWKGKGMWRFLRDFAGIFAF</sequence>
<dbReference type="Gene3D" id="3.60.15.10">
    <property type="entry name" value="Ribonuclease Z/Hydroxyacylglutathione hydrolase-like"/>
    <property type="match status" value="1"/>
</dbReference>
<keyword evidence="2" id="KW-0479">Metal-binding</keyword>
<dbReference type="InterPro" id="IPR051013">
    <property type="entry name" value="MBL_superfamily_lactonases"/>
</dbReference>
<dbReference type="InterPro" id="IPR001279">
    <property type="entry name" value="Metallo-B-lactamas"/>
</dbReference>
<evidence type="ECO:0000256" key="3">
    <source>
        <dbReference type="ARBA" id="ARBA00022801"/>
    </source>
</evidence>
<dbReference type="Proteomes" id="UP000800092">
    <property type="component" value="Unassembled WGS sequence"/>
</dbReference>
<feature type="domain" description="Metallo-beta-lactamase" evidence="5">
    <location>
        <begin position="54"/>
        <end position="271"/>
    </location>
</feature>
<dbReference type="EMBL" id="ML991817">
    <property type="protein sequence ID" value="KAF2232230.1"/>
    <property type="molecule type" value="Genomic_DNA"/>
</dbReference>
<dbReference type="SUPFAM" id="SSF56281">
    <property type="entry name" value="Metallo-hydrolase/oxidoreductase"/>
    <property type="match status" value="1"/>
</dbReference>
<evidence type="ECO:0000313" key="6">
    <source>
        <dbReference type="EMBL" id="KAF2232230.1"/>
    </source>
</evidence>
<evidence type="ECO:0000256" key="1">
    <source>
        <dbReference type="ARBA" id="ARBA00007749"/>
    </source>
</evidence>
<name>A0A6A6H3F8_VIRVR</name>
<evidence type="ECO:0000256" key="2">
    <source>
        <dbReference type="ARBA" id="ARBA00022723"/>
    </source>
</evidence>
<dbReference type="OrthoDB" id="10250730at2759"/>
<dbReference type="Pfam" id="PF00753">
    <property type="entry name" value="Lactamase_B"/>
    <property type="match status" value="1"/>
</dbReference>